<accession>A0A7J0EAR6</accession>
<comment type="caution">
    <text evidence="1">The sequence shown here is derived from an EMBL/GenBank/DDBJ whole genome shotgun (WGS) entry which is preliminary data.</text>
</comment>
<dbReference type="AlphaFoldDB" id="A0A7J0EAR6"/>
<sequence length="81" mass="8997">MEFGACSRVLNGIHSSYFSPNTRFQQLCDLSSSPNHSSNVCFRVSTAIRRGDCRCRAIVKDSSSNLPVEKVDYVIISLIPD</sequence>
<name>A0A7J0EAR6_9ERIC</name>
<proteinExistence type="predicted"/>
<gene>
    <name evidence="1" type="ORF">Acr_03g0003450</name>
</gene>
<reference evidence="1 2" key="1">
    <citation type="submission" date="2019-07" db="EMBL/GenBank/DDBJ databases">
        <title>De Novo Assembly of kiwifruit Actinidia rufa.</title>
        <authorList>
            <person name="Sugita-Konishi S."/>
            <person name="Sato K."/>
            <person name="Mori E."/>
            <person name="Abe Y."/>
            <person name="Kisaki G."/>
            <person name="Hamano K."/>
            <person name="Suezawa K."/>
            <person name="Otani M."/>
            <person name="Fukuda T."/>
            <person name="Manabe T."/>
            <person name="Gomi K."/>
            <person name="Tabuchi M."/>
            <person name="Akimitsu K."/>
            <person name="Kataoka I."/>
        </authorList>
    </citation>
    <scope>NUCLEOTIDE SEQUENCE [LARGE SCALE GENOMIC DNA]</scope>
    <source>
        <strain evidence="2">cv. Fuchu</strain>
    </source>
</reference>
<evidence type="ECO:0000313" key="1">
    <source>
        <dbReference type="EMBL" id="GFY83571.1"/>
    </source>
</evidence>
<keyword evidence="2" id="KW-1185">Reference proteome</keyword>
<organism evidence="1 2">
    <name type="scientific">Actinidia rufa</name>
    <dbReference type="NCBI Taxonomy" id="165716"/>
    <lineage>
        <taxon>Eukaryota</taxon>
        <taxon>Viridiplantae</taxon>
        <taxon>Streptophyta</taxon>
        <taxon>Embryophyta</taxon>
        <taxon>Tracheophyta</taxon>
        <taxon>Spermatophyta</taxon>
        <taxon>Magnoliopsida</taxon>
        <taxon>eudicotyledons</taxon>
        <taxon>Gunneridae</taxon>
        <taxon>Pentapetalae</taxon>
        <taxon>asterids</taxon>
        <taxon>Ericales</taxon>
        <taxon>Actinidiaceae</taxon>
        <taxon>Actinidia</taxon>
    </lineage>
</organism>
<dbReference type="Proteomes" id="UP000585474">
    <property type="component" value="Unassembled WGS sequence"/>
</dbReference>
<evidence type="ECO:0000313" key="2">
    <source>
        <dbReference type="Proteomes" id="UP000585474"/>
    </source>
</evidence>
<dbReference type="EMBL" id="BJWL01000003">
    <property type="protein sequence ID" value="GFY83571.1"/>
    <property type="molecule type" value="Genomic_DNA"/>
</dbReference>
<protein>
    <submittedName>
        <fullName evidence="1">Uncharacterized protein</fullName>
    </submittedName>
</protein>